<dbReference type="RefSeq" id="WP_182327531.1">
    <property type="nucleotide sequence ID" value="NZ_CP058554.1"/>
</dbReference>
<evidence type="ECO:0000256" key="1">
    <source>
        <dbReference type="ARBA" id="ARBA00023125"/>
    </source>
</evidence>
<dbReference type="InterPro" id="IPR014710">
    <property type="entry name" value="RmlC-like_jellyroll"/>
</dbReference>
<protein>
    <submittedName>
        <fullName evidence="3">Helix-turn-helix transcriptional regulator</fullName>
    </submittedName>
</protein>
<dbReference type="InterPro" id="IPR001387">
    <property type="entry name" value="Cro/C1-type_HTH"/>
</dbReference>
<dbReference type="GO" id="GO:0003677">
    <property type="term" value="F:DNA binding"/>
    <property type="evidence" value="ECO:0007669"/>
    <property type="project" value="UniProtKB-KW"/>
</dbReference>
<keyword evidence="4" id="KW-1185">Reference proteome</keyword>
<dbReference type="SUPFAM" id="SSF47413">
    <property type="entry name" value="lambda repressor-like DNA-binding domains"/>
    <property type="match status" value="1"/>
</dbReference>
<dbReference type="Gene3D" id="1.10.260.40">
    <property type="entry name" value="lambda repressor-like DNA-binding domains"/>
    <property type="match status" value="1"/>
</dbReference>
<dbReference type="PANTHER" id="PTHR46797:SF20">
    <property type="entry name" value="BLR4304 PROTEIN"/>
    <property type="match status" value="1"/>
</dbReference>
<reference evidence="3 4" key="1">
    <citation type="journal article" date="2020" name="G3 (Bethesda)">
        <title>CeMbio - The Caenorhabditis elegans Microbiome Resource.</title>
        <authorList>
            <person name="Dirksen P."/>
            <person name="Assie A."/>
            <person name="Zimmermann J."/>
            <person name="Zhang F."/>
            <person name="Tietje A.M."/>
            <person name="Marsh S.A."/>
            <person name="Felix M.A."/>
            <person name="Shapira M."/>
            <person name="Kaleta C."/>
            <person name="Schulenburg H."/>
            <person name="Samuel B."/>
        </authorList>
    </citation>
    <scope>NUCLEOTIDE SEQUENCE [LARGE SCALE GENOMIC DNA]</scope>
    <source>
        <strain evidence="3 4">BIGb0172</strain>
    </source>
</reference>
<dbReference type="SUPFAM" id="SSF51182">
    <property type="entry name" value="RmlC-like cupins"/>
    <property type="match status" value="1"/>
</dbReference>
<dbReference type="EMBL" id="CP058554">
    <property type="protein sequence ID" value="QMV73121.1"/>
    <property type="molecule type" value="Genomic_DNA"/>
</dbReference>
<gene>
    <name evidence="3" type="ORF">HS961_09880</name>
</gene>
<dbReference type="PANTHER" id="PTHR46797">
    <property type="entry name" value="HTH-TYPE TRANSCRIPTIONAL REGULATOR"/>
    <property type="match status" value="1"/>
</dbReference>
<dbReference type="PROSITE" id="PS50943">
    <property type="entry name" value="HTH_CROC1"/>
    <property type="match status" value="1"/>
</dbReference>
<dbReference type="CDD" id="cd02209">
    <property type="entry name" value="cupin_XRE_C"/>
    <property type="match status" value="1"/>
</dbReference>
<accession>A0A7G5EGJ6</accession>
<dbReference type="Gene3D" id="2.60.120.10">
    <property type="entry name" value="Jelly Rolls"/>
    <property type="match status" value="1"/>
</dbReference>
<organism evidence="3 4">
    <name type="scientific">Comamonas piscis</name>
    <dbReference type="NCBI Taxonomy" id="1562974"/>
    <lineage>
        <taxon>Bacteria</taxon>
        <taxon>Pseudomonadati</taxon>
        <taxon>Pseudomonadota</taxon>
        <taxon>Betaproteobacteria</taxon>
        <taxon>Burkholderiales</taxon>
        <taxon>Comamonadaceae</taxon>
        <taxon>Comamonas</taxon>
    </lineage>
</organism>
<dbReference type="Proteomes" id="UP000515240">
    <property type="component" value="Chromosome"/>
</dbReference>
<dbReference type="InterPro" id="IPR011051">
    <property type="entry name" value="RmlC_Cupin_sf"/>
</dbReference>
<dbReference type="InterPro" id="IPR013096">
    <property type="entry name" value="Cupin_2"/>
</dbReference>
<dbReference type="GO" id="GO:0003700">
    <property type="term" value="F:DNA-binding transcription factor activity"/>
    <property type="evidence" value="ECO:0007669"/>
    <property type="project" value="TreeGrafter"/>
</dbReference>
<feature type="domain" description="HTH cro/C1-type" evidence="2">
    <location>
        <begin position="24"/>
        <end position="78"/>
    </location>
</feature>
<dbReference type="KEGG" id="cpis:HS961_09880"/>
<dbReference type="Pfam" id="PF07883">
    <property type="entry name" value="Cupin_2"/>
    <property type="match status" value="1"/>
</dbReference>
<evidence type="ECO:0000313" key="3">
    <source>
        <dbReference type="EMBL" id="QMV73121.1"/>
    </source>
</evidence>
<sequence length="204" mass="22344">MPHAPLPHHNAGADATTDVLATKLRLLRRNADLTLQQLSQRCGISASALSKIEHSQLSPTYEKIAALARGLEVDVGELFSPLQQAGLRARRSVTRRGEGLVHPTPQYVYELLHADLADKRFIPLLTTIKAHERSAFPQLLSHDGEEMLYVMRGTVVVHTDSYAPLELAAGDSCYFDSVMGHACISGGDEDAQVLWICSHTTIKP</sequence>
<evidence type="ECO:0000313" key="4">
    <source>
        <dbReference type="Proteomes" id="UP000515240"/>
    </source>
</evidence>
<proteinExistence type="predicted"/>
<dbReference type="GO" id="GO:0005829">
    <property type="term" value="C:cytosol"/>
    <property type="evidence" value="ECO:0007669"/>
    <property type="project" value="TreeGrafter"/>
</dbReference>
<dbReference type="SMART" id="SM00530">
    <property type="entry name" value="HTH_XRE"/>
    <property type="match status" value="1"/>
</dbReference>
<dbReference type="AlphaFoldDB" id="A0A7G5EGJ6"/>
<dbReference type="InterPro" id="IPR050807">
    <property type="entry name" value="TransReg_Diox_bact_type"/>
</dbReference>
<dbReference type="InterPro" id="IPR010982">
    <property type="entry name" value="Lambda_DNA-bd_dom_sf"/>
</dbReference>
<evidence type="ECO:0000259" key="2">
    <source>
        <dbReference type="PROSITE" id="PS50943"/>
    </source>
</evidence>
<dbReference type="Pfam" id="PF13560">
    <property type="entry name" value="HTH_31"/>
    <property type="match status" value="1"/>
</dbReference>
<keyword evidence="1" id="KW-0238">DNA-binding</keyword>
<dbReference type="CDD" id="cd00093">
    <property type="entry name" value="HTH_XRE"/>
    <property type="match status" value="1"/>
</dbReference>
<name>A0A7G5EGJ6_9BURK</name>